<dbReference type="EMBL" id="GADI01000222">
    <property type="protein sequence ID" value="JAA73586.1"/>
    <property type="molecule type" value="mRNA"/>
</dbReference>
<evidence type="ECO:0000256" key="4">
    <source>
        <dbReference type="ARBA" id="ARBA00023136"/>
    </source>
</evidence>
<dbReference type="Gene3D" id="1.20.1250.20">
    <property type="entry name" value="MFS general substrate transporter like domains"/>
    <property type="match status" value="1"/>
</dbReference>
<dbReference type="GO" id="GO:0022857">
    <property type="term" value="F:transmembrane transporter activity"/>
    <property type="evidence" value="ECO:0007669"/>
    <property type="project" value="InterPro"/>
</dbReference>
<protein>
    <submittedName>
        <fullName evidence="5">Putative transporter</fullName>
    </submittedName>
</protein>
<dbReference type="InterPro" id="IPR036259">
    <property type="entry name" value="MFS_trans_sf"/>
</dbReference>
<dbReference type="AlphaFoldDB" id="A0A0K8RR91"/>
<keyword evidence="3" id="KW-1133">Transmembrane helix</keyword>
<keyword evidence="4" id="KW-0472">Membrane</keyword>
<dbReference type="Pfam" id="PF00083">
    <property type="entry name" value="Sugar_tr"/>
    <property type="match status" value="1"/>
</dbReference>
<proteinExistence type="evidence at transcript level"/>
<organism evidence="5">
    <name type="scientific">Ixodes ricinus</name>
    <name type="common">Common tick</name>
    <name type="synonym">Acarus ricinus</name>
    <dbReference type="NCBI Taxonomy" id="34613"/>
    <lineage>
        <taxon>Eukaryota</taxon>
        <taxon>Metazoa</taxon>
        <taxon>Ecdysozoa</taxon>
        <taxon>Arthropoda</taxon>
        <taxon>Chelicerata</taxon>
        <taxon>Arachnida</taxon>
        <taxon>Acari</taxon>
        <taxon>Parasitiformes</taxon>
        <taxon>Ixodida</taxon>
        <taxon>Ixodoidea</taxon>
        <taxon>Ixodidae</taxon>
        <taxon>Ixodinae</taxon>
        <taxon>Ixodes</taxon>
    </lineage>
</organism>
<dbReference type="SUPFAM" id="SSF103473">
    <property type="entry name" value="MFS general substrate transporter"/>
    <property type="match status" value="1"/>
</dbReference>
<evidence type="ECO:0000256" key="2">
    <source>
        <dbReference type="ARBA" id="ARBA00022692"/>
    </source>
</evidence>
<evidence type="ECO:0000256" key="1">
    <source>
        <dbReference type="ARBA" id="ARBA00004370"/>
    </source>
</evidence>
<accession>A0A0K8RR91</accession>
<keyword evidence="2" id="KW-0812">Transmembrane</keyword>
<evidence type="ECO:0000313" key="5">
    <source>
        <dbReference type="EMBL" id="JAA73586.1"/>
    </source>
</evidence>
<reference evidence="5" key="1">
    <citation type="submission" date="2012-12" db="EMBL/GenBank/DDBJ databases">
        <title>Identification and characterization of a phenylalanine ammonia-lyase gene family in Isatis indigotica Fort.</title>
        <authorList>
            <person name="Liu Q."/>
            <person name="Chen J."/>
            <person name="Zhou X."/>
            <person name="Di P."/>
            <person name="Xiao Y."/>
            <person name="Xuan H."/>
            <person name="Zhang L."/>
            <person name="Chen W."/>
        </authorList>
    </citation>
    <scope>NUCLEOTIDE SEQUENCE</scope>
    <source>
        <tissue evidence="5">Salivary gland</tissue>
    </source>
</reference>
<dbReference type="GO" id="GO:0016020">
    <property type="term" value="C:membrane"/>
    <property type="evidence" value="ECO:0007669"/>
    <property type="project" value="UniProtKB-SubCell"/>
</dbReference>
<dbReference type="InterPro" id="IPR005828">
    <property type="entry name" value="MFS_sugar_transport-like"/>
</dbReference>
<feature type="non-terminal residue" evidence="5">
    <location>
        <position position="142"/>
    </location>
</feature>
<name>A0A0K8RR91_IXORI</name>
<comment type="subcellular location">
    <subcellularLocation>
        <location evidence="1">Membrane</location>
    </subcellularLocation>
</comment>
<sequence>MADTTALDGVRFVMDGGAGSGLYQAVRLGLHGGAVFRPDAKLLVACPAGTSGAGCPSSDSQGDWFGSLVTIGALFGGLAGGQLVNRIGRKDTILFAALRFVLGFLRHRDAAQSGANVRRPCTDRRFRRGITALVVPVFVSEV</sequence>
<evidence type="ECO:0000256" key="3">
    <source>
        <dbReference type="ARBA" id="ARBA00022989"/>
    </source>
</evidence>